<dbReference type="PANTHER" id="PTHR35179:SF2">
    <property type="entry name" value="START DOMAIN-CONTAINING PROTEIN"/>
    <property type="match status" value="1"/>
</dbReference>
<name>A0A0W0F6K0_MONRR</name>
<feature type="compositionally biased region" description="Polar residues" evidence="1">
    <location>
        <begin position="1"/>
        <end position="10"/>
    </location>
</feature>
<dbReference type="eggNOG" id="ENOG502R6JX">
    <property type="taxonomic scope" value="Eukaryota"/>
</dbReference>
<evidence type="ECO:0000313" key="3">
    <source>
        <dbReference type="Proteomes" id="UP000054988"/>
    </source>
</evidence>
<dbReference type="PANTHER" id="PTHR35179">
    <property type="entry name" value="PROTEIN CBG02620"/>
    <property type="match status" value="1"/>
</dbReference>
<proteinExistence type="predicted"/>
<organism evidence="2 3">
    <name type="scientific">Moniliophthora roreri</name>
    <name type="common">Frosty pod rot fungus</name>
    <name type="synonym">Monilia roreri</name>
    <dbReference type="NCBI Taxonomy" id="221103"/>
    <lineage>
        <taxon>Eukaryota</taxon>
        <taxon>Fungi</taxon>
        <taxon>Dikarya</taxon>
        <taxon>Basidiomycota</taxon>
        <taxon>Agaricomycotina</taxon>
        <taxon>Agaricomycetes</taxon>
        <taxon>Agaricomycetidae</taxon>
        <taxon>Agaricales</taxon>
        <taxon>Marasmiineae</taxon>
        <taxon>Marasmiaceae</taxon>
        <taxon>Moniliophthora</taxon>
    </lineage>
</organism>
<comment type="caution">
    <text evidence="2">The sequence shown here is derived from an EMBL/GenBank/DDBJ whole genome shotgun (WGS) entry which is preliminary data.</text>
</comment>
<evidence type="ECO:0000313" key="2">
    <source>
        <dbReference type="EMBL" id="KTB31916.1"/>
    </source>
</evidence>
<accession>A0A0W0F6K0</accession>
<dbReference type="AlphaFoldDB" id="A0A0W0F6K0"/>
<reference evidence="2 3" key="1">
    <citation type="submission" date="2015-12" db="EMBL/GenBank/DDBJ databases">
        <title>Draft genome sequence of Moniliophthora roreri, the causal agent of frosty pod rot of cacao.</title>
        <authorList>
            <person name="Aime M.C."/>
            <person name="Diaz-Valderrama J.R."/>
            <person name="Kijpornyongpan T."/>
            <person name="Phillips-Mora W."/>
        </authorList>
    </citation>
    <scope>NUCLEOTIDE SEQUENCE [LARGE SCALE GENOMIC DNA]</scope>
    <source>
        <strain evidence="2 3">MCA 2952</strain>
    </source>
</reference>
<feature type="region of interest" description="Disordered" evidence="1">
    <location>
        <begin position="1"/>
        <end position="38"/>
    </location>
</feature>
<dbReference type="Proteomes" id="UP000054988">
    <property type="component" value="Unassembled WGS sequence"/>
</dbReference>
<evidence type="ECO:0008006" key="4">
    <source>
        <dbReference type="Google" id="ProtNLM"/>
    </source>
</evidence>
<gene>
    <name evidence="2" type="ORF">WG66_15508</name>
</gene>
<dbReference type="EMBL" id="LATX01002281">
    <property type="protein sequence ID" value="KTB31916.1"/>
    <property type="molecule type" value="Genomic_DNA"/>
</dbReference>
<evidence type="ECO:0000256" key="1">
    <source>
        <dbReference type="SAM" id="MobiDB-lite"/>
    </source>
</evidence>
<sequence>MFNTNRSRSFYQRGRGRGQSNYSNRGPATPPSNIPVRELTEGLHPAPFRVLHVPARVQTGAASGDDVEFKNVQYVGSYNWIEGTGTGSTIIVPGSPPQWTEKPTPYDVPADRGEVFVDQNGFRVPSATLLPLMVAVDQHAEDQGKTFDWSFIDIVTDRNGLRKLMRWIRGGTDVRDFRIDLQLAGKTVLLNRWEKQTKEQMSGYTYGFNFEKANTKHRGVCEKSTGHHRIVKYEFGGIKMVVRFEVDACLQKPSTGRHKSKILPHSSSSADDALDSITAGLANTTISSSSTTSRIVPAGDRKLIVDKGGEVIPQDSVIELGTISQRRLTSGQLDWEEKLPQLLLSQTPLHYLGVHERGRFMEVQKRQVSSSELQGVKRRIDPVIKQLKSALEDIKRMVTQHGERARLSLVCRNGRLEVFERQSGDSCLPAEYLEKYVGSDS</sequence>
<protein>
    <recommendedName>
        <fullName evidence="4">Geranylgeranyl pyrophosphate synthetase</fullName>
    </recommendedName>
</protein>